<proteinExistence type="predicted"/>
<organism evidence="2 3">
    <name type="scientific">Apatococcus fuscideae</name>
    <dbReference type="NCBI Taxonomy" id="2026836"/>
    <lineage>
        <taxon>Eukaryota</taxon>
        <taxon>Viridiplantae</taxon>
        <taxon>Chlorophyta</taxon>
        <taxon>core chlorophytes</taxon>
        <taxon>Trebouxiophyceae</taxon>
        <taxon>Chlorellales</taxon>
        <taxon>Chlorellaceae</taxon>
        <taxon>Apatococcus</taxon>
    </lineage>
</organism>
<sequence length="191" mass="20765">MLGIVDDGCSLALLDKTNNGPRRNGMGTAEAEEIQACGMTDAGRNGHKNPGCSLVFLDELGLGDAVGHQLSGASFQDWHADMPDEPGSPQTFQHAQENNQEEQDDCGPEDFAQAISGFHQDSAAEQKCSRKRWREELHEQIIQRSFVALLTVATHVNTGRLALEQHADDQQLLLTRNSPSKGVAASFARAR</sequence>
<dbReference type="EMBL" id="JALJOV010001617">
    <property type="protein sequence ID" value="KAK9845565.1"/>
    <property type="molecule type" value="Genomic_DNA"/>
</dbReference>
<evidence type="ECO:0000313" key="2">
    <source>
        <dbReference type="EMBL" id="KAK9845565.1"/>
    </source>
</evidence>
<reference evidence="2 3" key="1">
    <citation type="journal article" date="2024" name="Nat. Commun.">
        <title>Phylogenomics reveals the evolutionary origins of lichenization in chlorophyte algae.</title>
        <authorList>
            <person name="Puginier C."/>
            <person name="Libourel C."/>
            <person name="Otte J."/>
            <person name="Skaloud P."/>
            <person name="Haon M."/>
            <person name="Grisel S."/>
            <person name="Petersen M."/>
            <person name="Berrin J.G."/>
            <person name="Delaux P.M."/>
            <person name="Dal Grande F."/>
            <person name="Keller J."/>
        </authorList>
    </citation>
    <scope>NUCLEOTIDE SEQUENCE [LARGE SCALE GENOMIC DNA]</scope>
    <source>
        <strain evidence="2 3">SAG 2523</strain>
    </source>
</reference>
<protein>
    <submittedName>
        <fullName evidence="2">Uncharacterized protein</fullName>
    </submittedName>
</protein>
<comment type="caution">
    <text evidence="2">The sequence shown here is derived from an EMBL/GenBank/DDBJ whole genome shotgun (WGS) entry which is preliminary data.</text>
</comment>
<keyword evidence="3" id="KW-1185">Reference proteome</keyword>
<evidence type="ECO:0000256" key="1">
    <source>
        <dbReference type="SAM" id="MobiDB-lite"/>
    </source>
</evidence>
<evidence type="ECO:0000313" key="3">
    <source>
        <dbReference type="Proteomes" id="UP001485043"/>
    </source>
</evidence>
<gene>
    <name evidence="2" type="ORF">WJX84_005689</name>
</gene>
<feature type="compositionally biased region" description="Polar residues" evidence="1">
    <location>
        <begin position="88"/>
        <end position="98"/>
    </location>
</feature>
<feature type="region of interest" description="Disordered" evidence="1">
    <location>
        <begin position="77"/>
        <end position="107"/>
    </location>
</feature>
<name>A0AAW1SGF8_9CHLO</name>
<accession>A0AAW1SGF8</accession>
<dbReference type="AlphaFoldDB" id="A0AAW1SGF8"/>
<dbReference type="Proteomes" id="UP001485043">
    <property type="component" value="Unassembled WGS sequence"/>
</dbReference>